<evidence type="ECO:0000313" key="1">
    <source>
        <dbReference type="EMBL" id="GAK77488.1"/>
    </source>
</evidence>
<accession>A0A081DEZ2</accession>
<sequence length="559" mass="60640">MGQVGINTATPADGTALDINESDKGILIPKVALSANNSLTGISLSGTTLEEGVLVYNTQVVTGSNPLNKGFYYWNGTDQWIALGNDTDWSLNGNTIDTTNRLGSNNAFPLIVKTNNNDRFRFETNGTLTSLSNGTETSPSYSFTNSTNSGMYLATNNTDLTFTSNGDDFLSHRSFGSSSQITFNPDGDPDMNLQIRGDSGVILNANPERENIQIGANSNPDYASLSLAHNNKGFLPNRINIADLSTFAPLVSDPLNGLIAYNSRTSSGTEGLYVWQERWNRIITSADKDYDWHVESTTNAATDITDNIYTNGSVGIGTTSIEDAASLELGATDKGLLINRVALTDASLTAPVTGVVKGTIVYNTNEDLTPSGYRNDVREGLYSWNGSRWIPQFREDRSARFGNAASRGENLNNGTSQELELFAFNEWNDDNMLFSTTESDNQTRLTVNEDGRYRIVVAMAIFAPNTAGSANNFNLQLDAELRYFRPSDSSTGYPATPTANNIILNNNSAGNSSSVNITEVIELQAGDEVYIHTERAGNSGVIRMRPDAGSNFFTIEKIK</sequence>
<reference evidence="1 2" key="1">
    <citation type="journal article" date="2014" name="Genome Announc.">
        <title>Draft Genome Sequences of Marine Flavobacterium Nonlabens Strains NR17, NR24, NR27, NR32, NR33, and Ara13.</title>
        <authorList>
            <person name="Nakanishi M."/>
            <person name="Meirelles P."/>
            <person name="Suzuki R."/>
            <person name="Takatani N."/>
            <person name="Mino S."/>
            <person name="Suda W."/>
            <person name="Oshima K."/>
            <person name="Hattori M."/>
            <person name="Ohkuma M."/>
            <person name="Hosokawa M."/>
            <person name="Miyashita K."/>
            <person name="Thompson F.L."/>
            <person name="Niwa A."/>
            <person name="Sawabe T."/>
            <person name="Sawabe T."/>
        </authorList>
    </citation>
    <scope>NUCLEOTIDE SEQUENCE [LARGE SCALE GENOMIC DNA]</scope>
    <source>
        <strain evidence="2">JCM19296</strain>
    </source>
</reference>
<evidence type="ECO:0000313" key="2">
    <source>
        <dbReference type="Proteomes" id="UP000028980"/>
    </source>
</evidence>
<proteinExistence type="predicted"/>
<comment type="caution">
    <text evidence="1">The sequence shown here is derived from an EMBL/GenBank/DDBJ whole genome shotgun (WGS) entry which is preliminary data.</text>
</comment>
<dbReference type="InterPro" id="IPR008983">
    <property type="entry name" value="Tumour_necrosis_fac-like_dom"/>
</dbReference>
<dbReference type="EMBL" id="BBLG01000009">
    <property type="protein sequence ID" value="GAK77488.1"/>
    <property type="molecule type" value="Genomic_DNA"/>
</dbReference>
<dbReference type="Gene3D" id="2.60.120.40">
    <property type="match status" value="1"/>
</dbReference>
<dbReference type="Proteomes" id="UP000028980">
    <property type="component" value="Unassembled WGS sequence"/>
</dbReference>
<dbReference type="AlphaFoldDB" id="A0A081DEZ2"/>
<protein>
    <submittedName>
        <fullName evidence="1">Uncharacterized protein</fullName>
    </submittedName>
</protein>
<name>A0A081DEZ2_NONUL</name>
<gene>
    <name evidence="1" type="ORF">JCM19296_3096</name>
</gene>
<organism evidence="1 2">
    <name type="scientific">Nonlabens ulvanivorans</name>
    <name type="common">Persicivirga ulvanivorans</name>
    <dbReference type="NCBI Taxonomy" id="906888"/>
    <lineage>
        <taxon>Bacteria</taxon>
        <taxon>Pseudomonadati</taxon>
        <taxon>Bacteroidota</taxon>
        <taxon>Flavobacteriia</taxon>
        <taxon>Flavobacteriales</taxon>
        <taxon>Flavobacteriaceae</taxon>
        <taxon>Nonlabens</taxon>
    </lineage>
</organism>